<name>A0ABQ4YGI2_9ASTR</name>
<dbReference type="PROSITE" id="PS50994">
    <property type="entry name" value="INTEGRASE"/>
    <property type="match status" value="1"/>
</dbReference>
<feature type="region of interest" description="Disordered" evidence="2">
    <location>
        <begin position="249"/>
        <end position="280"/>
    </location>
</feature>
<dbReference type="InterPro" id="IPR001584">
    <property type="entry name" value="Integrase_cat-core"/>
</dbReference>
<evidence type="ECO:0000313" key="4">
    <source>
        <dbReference type="EMBL" id="GJS76313.1"/>
    </source>
</evidence>
<dbReference type="CDD" id="cd09272">
    <property type="entry name" value="RNase_HI_RT_Ty1"/>
    <property type="match status" value="1"/>
</dbReference>
<dbReference type="Pfam" id="PF00665">
    <property type="entry name" value="rve"/>
    <property type="match status" value="1"/>
</dbReference>
<dbReference type="EMBL" id="BQNB010010367">
    <property type="protein sequence ID" value="GJS76313.1"/>
    <property type="molecule type" value="Genomic_DNA"/>
</dbReference>
<dbReference type="Pfam" id="PF07727">
    <property type="entry name" value="RVT_2"/>
    <property type="match status" value="2"/>
</dbReference>
<dbReference type="InterPro" id="IPR029472">
    <property type="entry name" value="Copia-like_N"/>
</dbReference>
<dbReference type="PANTHER" id="PTHR11439">
    <property type="entry name" value="GAG-POL-RELATED RETROTRANSPOSON"/>
    <property type="match status" value="1"/>
</dbReference>
<dbReference type="InterPro" id="IPR054722">
    <property type="entry name" value="PolX-like_BBD"/>
</dbReference>
<dbReference type="Pfam" id="PF13976">
    <property type="entry name" value="gag_pre-integrs"/>
    <property type="match status" value="1"/>
</dbReference>
<comment type="caution">
    <text evidence="4">The sequence shown here is derived from an EMBL/GenBank/DDBJ whole genome shotgun (WGS) entry which is preliminary data.</text>
</comment>
<evidence type="ECO:0000313" key="5">
    <source>
        <dbReference type="Proteomes" id="UP001151760"/>
    </source>
</evidence>
<proteinExistence type="predicted"/>
<feature type="region of interest" description="Disordered" evidence="2">
    <location>
        <begin position="188"/>
        <end position="218"/>
    </location>
</feature>
<sequence>MAAAAPPTPPVTGGGGGDNPQVVLISNLDAGNPLHVHNSDNSSSVLVPFKLLGTENYRMWNNAMKLALQARNKYGFVDGTCLRESYAESDVLCAQWDRCNAMVLTWIMNVVSSDVYMGLVYSENAADVWKELCENLITALLTRDPLPDVKDAYATVSREESHRGIPETSETIDSKLNATSFAVKTFNQNKRGNNNTSFNRNNNNYNRGNGSNNNRGPNPNLLCKNCGFTGHTIERCYELIGYPPGYKKPNAPKQNGFRSNFNANSDTKGSDKQPSACNSPTSFTADQMQKLLNLINDSTSGNTQSNMAGRVSFFNGNAWFNVNFSKFYCGNSKFLVKTITLGWIIDSGANQHLTTSTIGMINVVDISNLNITVGHPNGTVATISHIGDLRLSNNVILHDVLVVPGYCVSLLSVNKLIKDSKLFVGFDEDKCYIQDLVKGITLGTGSESGGLYLFDDNKKKCLGNSNNVMAFNVSKDLWHCRLGHPADQVLNVLKHDLNLTKNTNVSVCETCHRAKQTREPFPLSDHKSVKLGELVHLDLWGPYKVSSREGFKFFLTIVDDFSRAVWTYLLKTKDEVFEHIVSFINLIHNQFNIKIKTFRSDNGTEFVNKKMFSLFADLGIIHQTSCPHTPQQNGIAERKHRHLLNVARSLMFQDYTNDAELVTFFDNQTIPSPNDDEKEPTTCEDGDNLQFEGNFLDQSPVQFIPESRGDNSEEEQPSVRRSSRPSKLPAKFNDFMLDSKLKYGIEKHVNYSKLNYVNYCFATTLNKSVEPTNYYEAIKDPRWVEAMNLEIEALTRNNTWTLTDLPHGRKAIANKWLYKIKYKSSGLVDKFKARVVAKGFSQREGIDFDETFSPVVKMVTVRCLICIAVSNDWPLSQLDVNNAFLYGDLNEDIYIKFDYSLYIKHSNDLFVALLVYVDDFIITGNNIDEIENFKSYLKSKFMIKDLGAMKYFLGIEILDNANGICMTQRKYCLELIHEFGLLAAKPVTTPLPENCVLAVNESDSDKSLKNIFEYQKLLGKLIYLTHTRPDISYAVHCLSQHMHAPLQSHLRIALRVIRYLKNSPGTGIQIFKDKNLKLSCFTDADWAKCLRTRKSVSGFCVFFGKSLVSWKSKKQTTISRSSAEAEYRCMASATCEIMWLINLLGDLCIKGQLPVNLYSDSSSAIQIAANPVFHERTKHFEVDVHFIREKVQNGVINTIKVDSADQTADILTKGLGPLLEFLEVRGPLLSSGERWCWTYSCAFLLMDPAGVVEAQCSKSLTDFGLPLPPEHLMDVLRNMMLMDEKSYDYVLLVKEKYQLISKLNERSHNSFTIQVAVGLDRYFCLSLKEKHTACSTAKRNELDYMGRIPYEQLPTMATGSDSDTMLENKGNMIMMEPEIPFQANMNVKDTDYFDQLLHLHNTYVLSGFSCEETGKWEKTLDNHTSLIFRKFIQAHEISSIVFPEHYLNFVAYNELEARADSKTAVLTGTLRKHMNLFTLSSLKWLFHVPTDYIGRIQGVSGIKTSRDATTT</sequence>
<keyword evidence="5" id="KW-1185">Reference proteome</keyword>
<feature type="domain" description="Integrase catalytic" evidence="3">
    <location>
        <begin position="518"/>
        <end position="708"/>
    </location>
</feature>
<dbReference type="InterPro" id="IPR043502">
    <property type="entry name" value="DNA/RNA_pol_sf"/>
</dbReference>
<dbReference type="InterPro" id="IPR013103">
    <property type="entry name" value="RVT_2"/>
</dbReference>
<reference evidence="4" key="1">
    <citation type="journal article" date="2022" name="Int. J. Mol. Sci.">
        <title>Draft Genome of Tanacetum Coccineum: Genomic Comparison of Closely Related Tanacetum-Family Plants.</title>
        <authorList>
            <person name="Yamashiro T."/>
            <person name="Shiraishi A."/>
            <person name="Nakayama K."/>
            <person name="Satake H."/>
        </authorList>
    </citation>
    <scope>NUCLEOTIDE SEQUENCE</scope>
</reference>
<feature type="compositionally biased region" description="Acidic residues" evidence="2">
    <location>
        <begin position="674"/>
        <end position="687"/>
    </location>
</feature>
<dbReference type="InterPro" id="IPR025724">
    <property type="entry name" value="GAG-pre-integrase_dom"/>
</dbReference>
<feature type="region of interest" description="Disordered" evidence="2">
    <location>
        <begin position="702"/>
        <end position="726"/>
    </location>
</feature>
<dbReference type="Proteomes" id="UP001151760">
    <property type="component" value="Unassembled WGS sequence"/>
</dbReference>
<feature type="region of interest" description="Disordered" evidence="2">
    <location>
        <begin position="668"/>
        <end position="688"/>
    </location>
</feature>
<evidence type="ECO:0000259" key="3">
    <source>
        <dbReference type="PROSITE" id="PS50994"/>
    </source>
</evidence>
<dbReference type="SUPFAM" id="SSF56672">
    <property type="entry name" value="DNA/RNA polymerases"/>
    <property type="match status" value="1"/>
</dbReference>
<dbReference type="SUPFAM" id="SSF53098">
    <property type="entry name" value="Ribonuclease H-like"/>
    <property type="match status" value="1"/>
</dbReference>
<evidence type="ECO:0000256" key="2">
    <source>
        <dbReference type="SAM" id="MobiDB-lite"/>
    </source>
</evidence>
<organism evidence="4 5">
    <name type="scientific">Tanacetum coccineum</name>
    <dbReference type="NCBI Taxonomy" id="301880"/>
    <lineage>
        <taxon>Eukaryota</taxon>
        <taxon>Viridiplantae</taxon>
        <taxon>Streptophyta</taxon>
        <taxon>Embryophyta</taxon>
        <taxon>Tracheophyta</taxon>
        <taxon>Spermatophyta</taxon>
        <taxon>Magnoliopsida</taxon>
        <taxon>eudicotyledons</taxon>
        <taxon>Gunneridae</taxon>
        <taxon>Pentapetalae</taxon>
        <taxon>asterids</taxon>
        <taxon>campanulids</taxon>
        <taxon>Asterales</taxon>
        <taxon>Asteraceae</taxon>
        <taxon>Asteroideae</taxon>
        <taxon>Anthemideae</taxon>
        <taxon>Anthemidinae</taxon>
        <taxon>Tanacetum</taxon>
    </lineage>
</organism>
<dbReference type="Pfam" id="PF14244">
    <property type="entry name" value="Retrotran_gag_3"/>
    <property type="match status" value="1"/>
</dbReference>
<dbReference type="PANTHER" id="PTHR11439:SF508">
    <property type="entry name" value="RNA-DIRECTED DNA POLYMERASE"/>
    <property type="match status" value="1"/>
</dbReference>
<evidence type="ECO:0000256" key="1">
    <source>
        <dbReference type="ARBA" id="ARBA00022750"/>
    </source>
</evidence>
<dbReference type="Gene3D" id="3.30.420.10">
    <property type="entry name" value="Ribonuclease H-like superfamily/Ribonuclease H"/>
    <property type="match status" value="1"/>
</dbReference>
<protein>
    <submittedName>
        <fullName evidence="4">Ribonuclease H-like domain-containing protein</fullName>
    </submittedName>
</protein>
<dbReference type="InterPro" id="IPR012337">
    <property type="entry name" value="RNaseH-like_sf"/>
</dbReference>
<feature type="compositionally biased region" description="Polar residues" evidence="2">
    <location>
        <begin position="252"/>
        <end position="280"/>
    </location>
</feature>
<dbReference type="Pfam" id="PF22936">
    <property type="entry name" value="Pol_BBD"/>
    <property type="match status" value="1"/>
</dbReference>
<reference evidence="4" key="2">
    <citation type="submission" date="2022-01" db="EMBL/GenBank/DDBJ databases">
        <authorList>
            <person name="Yamashiro T."/>
            <person name="Shiraishi A."/>
            <person name="Satake H."/>
            <person name="Nakayama K."/>
        </authorList>
    </citation>
    <scope>NUCLEOTIDE SEQUENCE</scope>
</reference>
<feature type="compositionally biased region" description="Low complexity" evidence="2">
    <location>
        <begin position="189"/>
        <end position="218"/>
    </location>
</feature>
<keyword evidence="1" id="KW-0645">Protease</keyword>
<accession>A0ABQ4YGI2</accession>
<gene>
    <name evidence="4" type="ORF">Tco_0726194</name>
</gene>
<keyword evidence="1" id="KW-0378">Hydrolase</keyword>
<dbReference type="InterPro" id="IPR036397">
    <property type="entry name" value="RNaseH_sf"/>
</dbReference>
<keyword evidence="1" id="KW-0064">Aspartyl protease</keyword>